<dbReference type="Proteomes" id="UP000515703">
    <property type="component" value="Chromosome"/>
</dbReference>
<sequence>MSNGKVISVWGSKGCGKTTAAVKIASEFAERKIDTILVLTDILAPDINCLMPARKDLQTMGHLWSTPDCSMDTILKACNVTDSKHLAVLAFKSGENVFSYPEYTKENILDIFVKLKSLADYIIVDCVEEFAFNILTMVSLELADKVVRLHEPLMKSFSFFDSNMALLKDSRYKTDQHYKVLAKGKRSQAKEIAISHFGGIQAELPYSEDLENQMLEGELFKKAEGKAMKEYNEGLNKIIAFIMDEEIVELTKDKEHDKPLWKKSSKKEKVQKDKKSGKNAASDLKSVRSAFKFRKKEVL</sequence>
<organism evidence="2 3">
    <name type="scientific">Anaerocolumna chitinilytica</name>
    <dbReference type="NCBI Taxonomy" id="1727145"/>
    <lineage>
        <taxon>Bacteria</taxon>
        <taxon>Bacillati</taxon>
        <taxon>Bacillota</taxon>
        <taxon>Clostridia</taxon>
        <taxon>Lachnospirales</taxon>
        <taxon>Lachnospiraceae</taxon>
        <taxon>Anaerocolumna</taxon>
    </lineage>
</organism>
<dbReference type="RefSeq" id="WP_185258730.1">
    <property type="nucleotide sequence ID" value="NZ_AP023368.1"/>
</dbReference>
<name>A0A7I8DJ61_9FIRM</name>
<feature type="region of interest" description="Disordered" evidence="1">
    <location>
        <begin position="254"/>
        <end position="282"/>
    </location>
</feature>
<dbReference type="SUPFAM" id="SSF52540">
    <property type="entry name" value="P-loop containing nucleoside triphosphate hydrolases"/>
    <property type="match status" value="1"/>
</dbReference>
<reference evidence="2 3" key="2">
    <citation type="submission" date="2020-08" db="EMBL/GenBank/DDBJ databases">
        <authorList>
            <person name="Ueki A."/>
            <person name="Tonouchi A."/>
        </authorList>
    </citation>
    <scope>NUCLEOTIDE SEQUENCE [LARGE SCALE GENOMIC DNA]</scope>
    <source>
        <strain evidence="2 3">CTTW</strain>
    </source>
</reference>
<evidence type="ECO:0000256" key="1">
    <source>
        <dbReference type="SAM" id="MobiDB-lite"/>
    </source>
</evidence>
<evidence type="ECO:0000313" key="2">
    <source>
        <dbReference type="EMBL" id="BCJ98400.1"/>
    </source>
</evidence>
<dbReference type="AlphaFoldDB" id="A0A7I8DJ61"/>
<feature type="compositionally biased region" description="Basic and acidic residues" evidence="1">
    <location>
        <begin position="267"/>
        <end position="276"/>
    </location>
</feature>
<evidence type="ECO:0000313" key="3">
    <source>
        <dbReference type="Proteomes" id="UP000515703"/>
    </source>
</evidence>
<protein>
    <submittedName>
        <fullName evidence="2">ATPase AAA</fullName>
    </submittedName>
</protein>
<gene>
    <name evidence="2" type="ORF">bsdcttw_14410</name>
</gene>
<dbReference type="InterPro" id="IPR027417">
    <property type="entry name" value="P-loop_NTPase"/>
</dbReference>
<keyword evidence="3" id="KW-1185">Reference proteome</keyword>
<reference evidence="2 3" key="1">
    <citation type="submission" date="2020-08" db="EMBL/GenBank/DDBJ databases">
        <title>Draft genome sequencing of an Anaerocolumna strain isolated from anoxic soil subjected to BSD treatment.</title>
        <authorList>
            <person name="Uek A."/>
            <person name="Tonouchi A."/>
        </authorList>
    </citation>
    <scope>NUCLEOTIDE SEQUENCE [LARGE SCALE GENOMIC DNA]</scope>
    <source>
        <strain evidence="2 3">CTTW</strain>
    </source>
</reference>
<dbReference type="EMBL" id="AP023368">
    <property type="protein sequence ID" value="BCJ98400.1"/>
    <property type="molecule type" value="Genomic_DNA"/>
</dbReference>
<dbReference type="Gene3D" id="3.40.50.300">
    <property type="entry name" value="P-loop containing nucleotide triphosphate hydrolases"/>
    <property type="match status" value="1"/>
</dbReference>
<accession>A0A7I8DJ61</accession>
<dbReference type="KEGG" id="acht:bsdcttw_14410"/>
<proteinExistence type="predicted"/>